<reference evidence="2" key="4">
    <citation type="submission" date="2023-12" db="EMBL/GenBank/DDBJ databases">
        <authorList>
            <person name="Sun Q."/>
            <person name="Inoue M."/>
        </authorList>
    </citation>
    <scope>NUCLEOTIDE SEQUENCE</scope>
    <source>
        <strain evidence="2">JCM 10667</strain>
    </source>
</reference>
<comment type="caution">
    <text evidence="3">The sequence shown here is derived from an EMBL/GenBank/DDBJ whole genome shotgun (WGS) entry which is preliminary data.</text>
</comment>
<dbReference type="InterPro" id="IPR011335">
    <property type="entry name" value="Restrct_endonuc-II-like"/>
</dbReference>
<dbReference type="InterPro" id="IPR012296">
    <property type="entry name" value="Nuclease_put_TT1808"/>
</dbReference>
<reference evidence="2" key="1">
    <citation type="journal article" date="2014" name="Int. J. Syst. Evol. Microbiol.">
        <title>Complete genome of a new Firmicutes species belonging to the dominant human colonic microbiota ('Ruminococcus bicirculans') reveals two chromosomes and a selective capacity to utilize plant glucans.</title>
        <authorList>
            <consortium name="NISC Comparative Sequencing Program"/>
            <person name="Wegmann U."/>
            <person name="Louis P."/>
            <person name="Goesmann A."/>
            <person name="Henrissat B."/>
            <person name="Duncan S.H."/>
            <person name="Flint H.J."/>
        </authorList>
    </citation>
    <scope>NUCLEOTIDE SEQUENCE</scope>
    <source>
        <strain evidence="2">JCM 10667</strain>
    </source>
</reference>
<gene>
    <name evidence="3" type="ORF">F4557_007141</name>
    <name evidence="2" type="ORF">GCM10009546_41150</name>
</gene>
<name>A0A7W7IKF3_9ACTN</name>
<protein>
    <submittedName>
        <fullName evidence="3">Uma2 family endonuclease</fullName>
    </submittedName>
</protein>
<feature type="domain" description="Putative restriction endonuclease" evidence="1">
    <location>
        <begin position="18"/>
        <end position="192"/>
    </location>
</feature>
<keyword evidence="3" id="KW-0540">Nuclease</keyword>
<dbReference type="GO" id="GO:0004519">
    <property type="term" value="F:endonuclease activity"/>
    <property type="evidence" value="ECO:0007669"/>
    <property type="project" value="UniProtKB-KW"/>
</dbReference>
<dbReference type="RefSeq" id="WP_184889914.1">
    <property type="nucleotide sequence ID" value="NZ_BAAAHD010000034.1"/>
</dbReference>
<dbReference type="Pfam" id="PF05685">
    <property type="entry name" value="Uma2"/>
    <property type="match status" value="1"/>
</dbReference>
<evidence type="ECO:0000313" key="2">
    <source>
        <dbReference type="EMBL" id="GAA0574219.1"/>
    </source>
</evidence>
<reference evidence="3 4" key="3">
    <citation type="submission" date="2020-08" db="EMBL/GenBank/DDBJ databases">
        <title>Sequencing the genomes of 1000 actinobacteria strains.</title>
        <authorList>
            <person name="Klenk H.-P."/>
        </authorList>
    </citation>
    <scope>NUCLEOTIDE SEQUENCE [LARGE SCALE GENOMIC DNA]</scope>
    <source>
        <strain evidence="3 4">DSM 44772</strain>
    </source>
</reference>
<evidence type="ECO:0000259" key="1">
    <source>
        <dbReference type="Pfam" id="PF05685"/>
    </source>
</evidence>
<dbReference type="Proteomes" id="UP001501427">
    <property type="component" value="Unassembled WGS sequence"/>
</dbReference>
<evidence type="ECO:0000313" key="5">
    <source>
        <dbReference type="Proteomes" id="UP001501427"/>
    </source>
</evidence>
<dbReference type="EMBL" id="BAAAHD010000034">
    <property type="protein sequence ID" value="GAA0574219.1"/>
    <property type="molecule type" value="Genomic_DNA"/>
</dbReference>
<accession>A0A7W7IKF3</accession>
<dbReference type="Proteomes" id="UP000549343">
    <property type="component" value="Unassembled WGS sequence"/>
</dbReference>
<keyword evidence="5" id="KW-1185">Reference proteome</keyword>
<dbReference type="AlphaFoldDB" id="A0A7W7IKF3"/>
<dbReference type="Gene3D" id="3.90.1570.10">
    <property type="entry name" value="tt1808, chain A"/>
    <property type="match status" value="1"/>
</dbReference>
<keyword evidence="3" id="KW-0378">Hydrolase</keyword>
<reference evidence="5" key="2">
    <citation type="journal article" date="2019" name="Int. J. Syst. Evol. Microbiol.">
        <title>The Global Catalogue of Microorganisms (GCM) 10K type strain sequencing project: providing services to taxonomists for standard genome sequencing and annotation.</title>
        <authorList>
            <consortium name="The Broad Institute Genomics Platform"/>
            <consortium name="The Broad Institute Genome Sequencing Center for Infectious Disease"/>
            <person name="Wu L."/>
            <person name="Ma J."/>
        </authorList>
    </citation>
    <scope>NUCLEOTIDE SEQUENCE [LARGE SCALE GENOMIC DNA]</scope>
    <source>
        <strain evidence="5">JCM 10667</strain>
    </source>
</reference>
<dbReference type="EMBL" id="JACHMV010000001">
    <property type="protein sequence ID" value="MBB4778723.1"/>
    <property type="molecule type" value="Genomic_DNA"/>
</dbReference>
<dbReference type="InterPro" id="IPR008538">
    <property type="entry name" value="Uma2"/>
</dbReference>
<dbReference type="CDD" id="cd06260">
    <property type="entry name" value="DUF820-like"/>
    <property type="match status" value="1"/>
</dbReference>
<organism evidence="3 4">
    <name type="scientific">Actinomadura livida</name>
    <dbReference type="NCBI Taxonomy" id="79909"/>
    <lineage>
        <taxon>Bacteria</taxon>
        <taxon>Bacillati</taxon>
        <taxon>Actinomycetota</taxon>
        <taxon>Actinomycetes</taxon>
        <taxon>Streptosporangiales</taxon>
        <taxon>Thermomonosporaceae</taxon>
        <taxon>Actinomadura</taxon>
    </lineage>
</organism>
<evidence type="ECO:0000313" key="4">
    <source>
        <dbReference type="Proteomes" id="UP000549343"/>
    </source>
</evidence>
<evidence type="ECO:0000313" key="3">
    <source>
        <dbReference type="EMBL" id="MBB4778723.1"/>
    </source>
</evidence>
<proteinExistence type="predicted"/>
<dbReference type="SUPFAM" id="SSF52980">
    <property type="entry name" value="Restriction endonuclease-like"/>
    <property type="match status" value="1"/>
</dbReference>
<keyword evidence="3" id="KW-0255">Endonuclease</keyword>
<sequence>MPLPAWATDPSSLLITREEYEALPAEVCKTIEVVDGSVIFCESPSPRHQRVQRNLTRALDNARPTGGPCIDVLPDTDMYYLEDHAERGKSRFTMRRPDISVLYCLEGNAKLTSANVFTAVEIAGSDSQKRDFQDKKAEYAGERIPVYLVVVLDAEDLIRSVEEYRLDWSGRSYQLAAVHYDVLDTDLPEGMKLKVAFSELESV</sequence>